<dbReference type="RefSeq" id="XP_066075701.1">
    <property type="nucleotide sequence ID" value="XM_066219604.1"/>
</dbReference>
<gene>
    <name evidence="7" type="ORF">L201_003853</name>
</gene>
<dbReference type="EMBL" id="CP144102">
    <property type="protein sequence ID" value="WWC88938.1"/>
    <property type="molecule type" value="Genomic_DNA"/>
</dbReference>
<dbReference type="GO" id="GO:0022857">
    <property type="term" value="F:transmembrane transporter activity"/>
    <property type="evidence" value="ECO:0007669"/>
    <property type="project" value="InterPro"/>
</dbReference>
<feature type="transmembrane region" description="Helical" evidence="6">
    <location>
        <begin position="321"/>
        <end position="340"/>
    </location>
</feature>
<proteinExistence type="predicted"/>
<feature type="transmembrane region" description="Helical" evidence="6">
    <location>
        <begin position="137"/>
        <end position="161"/>
    </location>
</feature>
<dbReference type="Proteomes" id="UP001355207">
    <property type="component" value="Chromosome 5"/>
</dbReference>
<evidence type="ECO:0008006" key="9">
    <source>
        <dbReference type="Google" id="ProtNLM"/>
    </source>
</evidence>
<dbReference type="GO" id="GO:0016020">
    <property type="term" value="C:membrane"/>
    <property type="evidence" value="ECO:0007669"/>
    <property type="project" value="UniProtKB-SubCell"/>
</dbReference>
<evidence type="ECO:0000256" key="5">
    <source>
        <dbReference type="ARBA" id="ARBA00023136"/>
    </source>
</evidence>
<feature type="transmembrane region" description="Helical" evidence="6">
    <location>
        <begin position="90"/>
        <end position="116"/>
    </location>
</feature>
<dbReference type="InterPro" id="IPR002293">
    <property type="entry name" value="AA/rel_permease1"/>
</dbReference>
<keyword evidence="4 6" id="KW-1133">Transmembrane helix</keyword>
<feature type="transmembrane region" description="Helical" evidence="6">
    <location>
        <begin position="292"/>
        <end position="315"/>
    </location>
</feature>
<feature type="transmembrane region" description="Helical" evidence="6">
    <location>
        <begin position="429"/>
        <end position="450"/>
    </location>
</feature>
<accession>A0AAX4JVM0</accession>
<dbReference type="Gene3D" id="1.20.1740.10">
    <property type="entry name" value="Amino acid/polyamine transporter I"/>
    <property type="match status" value="1"/>
</dbReference>
<feature type="transmembrane region" description="Helical" evidence="6">
    <location>
        <begin position="61"/>
        <end position="84"/>
    </location>
</feature>
<feature type="transmembrane region" description="Helical" evidence="6">
    <location>
        <begin position="462"/>
        <end position="482"/>
    </location>
</feature>
<comment type="subcellular location">
    <subcellularLocation>
        <location evidence="1">Membrane</location>
        <topology evidence="1">Multi-pass membrane protein</topology>
    </subcellularLocation>
</comment>
<evidence type="ECO:0000256" key="6">
    <source>
        <dbReference type="SAM" id="Phobius"/>
    </source>
</evidence>
<evidence type="ECO:0000256" key="4">
    <source>
        <dbReference type="ARBA" id="ARBA00022989"/>
    </source>
</evidence>
<keyword evidence="2" id="KW-0813">Transport</keyword>
<sequence>MAVAPLTMSAKNHDKSYIHGKSLDTAEPTTTVDVVEFDPAPSEEKPDLVVLDRNVFSPLTAFGLAFSVINSWVVLVVGLGSGLISGGPSALVWGFVYASICNLATVLSHGEIFAVYPSAAGQYHWAAILSPPRWKNSVSWITGMLNVIGLWLGAATAGYLSTTLLVSAVSVNKPDITLTAGQQYGIFAAIILLGPTINLCLSTKGNRMFDQGLMLISIACALAIVIALPATAKSKASASFVFGSVNNMTGWDSMVIAWLLGLLQSAFAYLGFDLIYHISEEMPDPKREGPKAVTWTIIVSAVSGMAVLLAMLFSITDISAVISTPYMGITLTGARVLMALGRDNVLPRPQIWSITFRGEPIYGLALCVIVPLICGLIQLGSTSTFNSLLGAATIVFEISYAIPAALMLLGGRRKLNQASPRRTSNLGRWGIPCNLVAVFFVIQSCVIYCFPSSMPVSASNMSYVVVFVGGFAAILGVLWVGWARRRYQAPTENVISSLIDGEDSAGNTIIDSSRIEM</sequence>
<protein>
    <recommendedName>
        <fullName evidence="9">Choline transporter</fullName>
    </recommendedName>
</protein>
<feature type="transmembrane region" description="Helical" evidence="6">
    <location>
        <begin position="361"/>
        <end position="381"/>
    </location>
</feature>
<evidence type="ECO:0000313" key="8">
    <source>
        <dbReference type="Proteomes" id="UP001355207"/>
    </source>
</evidence>
<evidence type="ECO:0000256" key="3">
    <source>
        <dbReference type="ARBA" id="ARBA00022692"/>
    </source>
</evidence>
<feature type="transmembrane region" description="Helical" evidence="6">
    <location>
        <begin position="213"/>
        <end position="231"/>
    </location>
</feature>
<dbReference type="PANTHER" id="PTHR45649:SF14">
    <property type="entry name" value="GABA PERMEASE"/>
    <property type="match status" value="1"/>
</dbReference>
<evidence type="ECO:0000256" key="1">
    <source>
        <dbReference type="ARBA" id="ARBA00004141"/>
    </source>
</evidence>
<reference evidence="7 8" key="1">
    <citation type="submission" date="2024-01" db="EMBL/GenBank/DDBJ databases">
        <title>Comparative genomics of Cryptococcus and Kwoniella reveals pathogenesis evolution and contrasting modes of karyotype evolution via chromosome fusion or intercentromeric recombination.</title>
        <authorList>
            <person name="Coelho M.A."/>
            <person name="David-Palma M."/>
            <person name="Shea T."/>
            <person name="Bowers K."/>
            <person name="McGinley-Smith S."/>
            <person name="Mohammad A.W."/>
            <person name="Gnirke A."/>
            <person name="Yurkov A.M."/>
            <person name="Nowrousian M."/>
            <person name="Sun S."/>
            <person name="Cuomo C.A."/>
            <person name="Heitman J."/>
        </authorList>
    </citation>
    <scope>NUCLEOTIDE SEQUENCE [LARGE SCALE GENOMIC DNA]</scope>
    <source>
        <strain evidence="7 8">CBS 6074</strain>
    </source>
</reference>
<dbReference type="Pfam" id="PF13520">
    <property type="entry name" value="AA_permease_2"/>
    <property type="match status" value="2"/>
</dbReference>
<name>A0AAX4JVM0_9TREE</name>
<keyword evidence="5 6" id="KW-0472">Membrane</keyword>
<keyword evidence="8" id="KW-1185">Reference proteome</keyword>
<dbReference type="GeneID" id="91094523"/>
<keyword evidence="3 6" id="KW-0812">Transmembrane</keyword>
<feature type="transmembrane region" description="Helical" evidence="6">
    <location>
        <begin position="387"/>
        <end position="409"/>
    </location>
</feature>
<feature type="transmembrane region" description="Helical" evidence="6">
    <location>
        <begin position="251"/>
        <end position="272"/>
    </location>
</feature>
<dbReference type="PIRSF" id="PIRSF006060">
    <property type="entry name" value="AA_transporter"/>
    <property type="match status" value="1"/>
</dbReference>
<dbReference type="PANTHER" id="PTHR45649">
    <property type="entry name" value="AMINO-ACID PERMEASE BAT1"/>
    <property type="match status" value="1"/>
</dbReference>
<organism evidence="7 8">
    <name type="scientific">Kwoniella dendrophila CBS 6074</name>
    <dbReference type="NCBI Taxonomy" id="1295534"/>
    <lineage>
        <taxon>Eukaryota</taxon>
        <taxon>Fungi</taxon>
        <taxon>Dikarya</taxon>
        <taxon>Basidiomycota</taxon>
        <taxon>Agaricomycotina</taxon>
        <taxon>Tremellomycetes</taxon>
        <taxon>Tremellales</taxon>
        <taxon>Cryptococcaceae</taxon>
        <taxon>Kwoniella</taxon>
    </lineage>
</organism>
<dbReference type="AlphaFoldDB" id="A0AAX4JVM0"/>
<feature type="transmembrane region" description="Helical" evidence="6">
    <location>
        <begin position="181"/>
        <end position="201"/>
    </location>
</feature>
<evidence type="ECO:0000256" key="2">
    <source>
        <dbReference type="ARBA" id="ARBA00022448"/>
    </source>
</evidence>
<evidence type="ECO:0000313" key="7">
    <source>
        <dbReference type="EMBL" id="WWC88938.1"/>
    </source>
</evidence>